<sequence>MSPHRSVRRRRRAGWQLTELSMVLAVLAIVVVAATRVIVGLMSIESRSGQALQDATILERLGRQWRDDLHRAQSATISPDAASIEMRLDDGSETRYLIAGKKLTREQTRTGGKPPARELFAASARGWQFDREGNGAIIALLREHAPYALTATGQSATPSKVDRIEGAVGMLMPRADSAAEGDSP</sequence>
<proteinExistence type="predicted"/>
<organism evidence="2 3">
    <name type="scientific">Caulifigura coniformis</name>
    <dbReference type="NCBI Taxonomy" id="2527983"/>
    <lineage>
        <taxon>Bacteria</taxon>
        <taxon>Pseudomonadati</taxon>
        <taxon>Planctomycetota</taxon>
        <taxon>Planctomycetia</taxon>
        <taxon>Planctomycetales</taxon>
        <taxon>Planctomycetaceae</taxon>
        <taxon>Caulifigura</taxon>
    </lineage>
</organism>
<keyword evidence="3" id="KW-1185">Reference proteome</keyword>
<evidence type="ECO:0008006" key="4">
    <source>
        <dbReference type="Google" id="ProtNLM"/>
    </source>
</evidence>
<dbReference type="Proteomes" id="UP000315700">
    <property type="component" value="Chromosome"/>
</dbReference>
<accession>A0A517SJG3</accession>
<gene>
    <name evidence="2" type="ORF">Pan44_43140</name>
</gene>
<keyword evidence="1" id="KW-0472">Membrane</keyword>
<dbReference type="RefSeq" id="WP_145033459.1">
    <property type="nucleotide sequence ID" value="NZ_CP036271.1"/>
</dbReference>
<name>A0A517SJG3_9PLAN</name>
<keyword evidence="1" id="KW-1133">Transmembrane helix</keyword>
<feature type="transmembrane region" description="Helical" evidence="1">
    <location>
        <begin position="20"/>
        <end position="44"/>
    </location>
</feature>
<dbReference type="EMBL" id="CP036271">
    <property type="protein sequence ID" value="QDT56262.1"/>
    <property type="molecule type" value="Genomic_DNA"/>
</dbReference>
<keyword evidence="1" id="KW-0812">Transmembrane</keyword>
<dbReference type="AlphaFoldDB" id="A0A517SJG3"/>
<evidence type="ECO:0000313" key="2">
    <source>
        <dbReference type="EMBL" id="QDT56262.1"/>
    </source>
</evidence>
<dbReference type="KEGG" id="ccos:Pan44_43140"/>
<dbReference type="InParanoid" id="A0A517SJG3"/>
<evidence type="ECO:0000256" key="1">
    <source>
        <dbReference type="SAM" id="Phobius"/>
    </source>
</evidence>
<reference evidence="2 3" key="1">
    <citation type="submission" date="2019-02" db="EMBL/GenBank/DDBJ databases">
        <title>Deep-cultivation of Planctomycetes and their phenomic and genomic characterization uncovers novel biology.</title>
        <authorList>
            <person name="Wiegand S."/>
            <person name="Jogler M."/>
            <person name="Boedeker C."/>
            <person name="Pinto D."/>
            <person name="Vollmers J."/>
            <person name="Rivas-Marin E."/>
            <person name="Kohn T."/>
            <person name="Peeters S.H."/>
            <person name="Heuer A."/>
            <person name="Rast P."/>
            <person name="Oberbeckmann S."/>
            <person name="Bunk B."/>
            <person name="Jeske O."/>
            <person name="Meyerdierks A."/>
            <person name="Storesund J.E."/>
            <person name="Kallscheuer N."/>
            <person name="Luecker S."/>
            <person name="Lage O.M."/>
            <person name="Pohl T."/>
            <person name="Merkel B.J."/>
            <person name="Hornburger P."/>
            <person name="Mueller R.-W."/>
            <person name="Bruemmer F."/>
            <person name="Labrenz M."/>
            <person name="Spormann A.M."/>
            <person name="Op den Camp H."/>
            <person name="Overmann J."/>
            <person name="Amann R."/>
            <person name="Jetten M.S.M."/>
            <person name="Mascher T."/>
            <person name="Medema M.H."/>
            <person name="Devos D.P."/>
            <person name="Kaster A.-K."/>
            <person name="Ovreas L."/>
            <person name="Rohde M."/>
            <person name="Galperin M.Y."/>
            <person name="Jogler C."/>
        </authorList>
    </citation>
    <scope>NUCLEOTIDE SEQUENCE [LARGE SCALE GENOMIC DNA]</scope>
    <source>
        <strain evidence="2 3">Pan44</strain>
    </source>
</reference>
<protein>
    <recommendedName>
        <fullName evidence="4">Prepilin-type N-terminal cleavage/methylation domain-containing protein</fullName>
    </recommendedName>
</protein>
<evidence type="ECO:0000313" key="3">
    <source>
        <dbReference type="Proteomes" id="UP000315700"/>
    </source>
</evidence>